<accession>A0A0A5GH30</accession>
<dbReference type="eggNOG" id="ENOG5032J72">
    <property type="taxonomic scope" value="Bacteria"/>
</dbReference>
<dbReference type="RefSeq" id="WP_027448489.1">
    <property type="nucleotide sequence ID" value="NZ_AVPF01000007.1"/>
</dbReference>
<keyword evidence="3" id="KW-1185">Reference proteome</keyword>
<dbReference type="InterPro" id="IPR025377">
    <property type="entry name" value="DUF4367"/>
</dbReference>
<proteinExistence type="predicted"/>
<evidence type="ECO:0000313" key="2">
    <source>
        <dbReference type="EMBL" id="KGX90493.1"/>
    </source>
</evidence>
<evidence type="ECO:0000259" key="1">
    <source>
        <dbReference type="Pfam" id="PF14285"/>
    </source>
</evidence>
<protein>
    <recommendedName>
        <fullName evidence="1">DUF4367 domain-containing protein</fullName>
    </recommendedName>
</protein>
<dbReference type="STRING" id="1385511.GCA_000425225_01619"/>
<feature type="domain" description="DUF4367" evidence="1">
    <location>
        <begin position="36"/>
        <end position="155"/>
    </location>
</feature>
<dbReference type="EMBL" id="AVPF01000007">
    <property type="protein sequence ID" value="KGX90493.1"/>
    <property type="molecule type" value="Genomic_DNA"/>
</dbReference>
<organism evidence="2 3">
    <name type="scientific">Pontibacillus marinus BH030004 = DSM 16465</name>
    <dbReference type="NCBI Taxonomy" id="1385511"/>
    <lineage>
        <taxon>Bacteria</taxon>
        <taxon>Bacillati</taxon>
        <taxon>Bacillota</taxon>
        <taxon>Bacilli</taxon>
        <taxon>Bacillales</taxon>
        <taxon>Bacillaceae</taxon>
        <taxon>Pontibacillus</taxon>
    </lineage>
</organism>
<comment type="caution">
    <text evidence="2">The sequence shown here is derived from an EMBL/GenBank/DDBJ whole genome shotgun (WGS) entry which is preliminary data.</text>
</comment>
<dbReference type="AlphaFoldDB" id="A0A0A5GH30"/>
<dbReference type="Pfam" id="PF14285">
    <property type="entry name" value="DUF4367"/>
    <property type="match status" value="1"/>
</dbReference>
<gene>
    <name evidence="2" type="ORF">N783_16695</name>
</gene>
<dbReference type="Proteomes" id="UP000030403">
    <property type="component" value="Unassembled WGS sequence"/>
</dbReference>
<reference evidence="2 3" key="1">
    <citation type="submission" date="2013-08" db="EMBL/GenBank/DDBJ databases">
        <authorList>
            <person name="Huang J."/>
            <person name="Wang G."/>
        </authorList>
    </citation>
    <scope>NUCLEOTIDE SEQUENCE [LARGE SCALE GENOMIC DNA]</scope>
    <source>
        <strain evidence="2 3">BH030004</strain>
    </source>
</reference>
<sequence>MKRILGVIVSLLIMTGCGLEYSPEKIRDTADFQVLLPEYIPNGFEYERESISEDEVFISFLKEDKAIDIHQEKFSTVTYQDSLMKYLETGENIEELNHEILKVGDFIGLLSKSAKRSGVYDYRFVPKDVQHNNDSLYNLQTNVTKEEFIKIVESLK</sequence>
<dbReference type="OrthoDB" id="2544256at2"/>
<name>A0A0A5GH30_9BACI</name>
<dbReference type="PROSITE" id="PS51257">
    <property type="entry name" value="PROKAR_LIPOPROTEIN"/>
    <property type="match status" value="1"/>
</dbReference>
<evidence type="ECO:0000313" key="3">
    <source>
        <dbReference type="Proteomes" id="UP000030403"/>
    </source>
</evidence>